<dbReference type="Gene3D" id="2.60.110.10">
    <property type="entry name" value="Thaumatin"/>
    <property type="match status" value="1"/>
</dbReference>
<feature type="disulfide bond" evidence="3">
    <location>
        <begin position="172"/>
        <end position="187"/>
    </location>
</feature>
<dbReference type="PIRSF" id="PIRSF002703">
    <property type="entry name" value="Thaumatin"/>
    <property type="match status" value="1"/>
</dbReference>
<evidence type="ECO:0000256" key="4">
    <source>
        <dbReference type="SAM" id="SignalP"/>
    </source>
</evidence>
<sequence length="297" mass="30805">MEDHSPRGSVLVALALLCFFSGGVESAGVFTIVNKCKETIWPAAIPGDGFSGGGFELRPGKSATFTAPAGWTSGRIWARTGCSFDDNNAGAAGAGNSTCATGSCGPTLKCGVAGATPSSLAEFTLHGAGGEDYYDVSLVDGFNLPVLVEPVHGQGNCSAAGCFAGGDLRDTCPPELAVKVGGRTVACRSACDVFDTDRYCCRGVYGGPATCKPTVYSSKFKDACPTAYSYAYDDPSSLFTCTNADYVITFCSNKKRPDCSRHNHGHCSGSSRSWPTSVSSLLVPVLLFSVLSSRILV</sequence>
<feature type="disulfide bond" evidence="3">
    <location>
        <begin position="162"/>
        <end position="224"/>
    </location>
</feature>
<feature type="disulfide bond" evidence="3">
    <location>
        <begin position="201"/>
        <end position="211"/>
    </location>
</feature>
<accession>A0A5J9U5U4</accession>
<dbReference type="PROSITE" id="PS51367">
    <property type="entry name" value="THAUMATIN_2"/>
    <property type="match status" value="1"/>
</dbReference>
<evidence type="ECO:0000256" key="2">
    <source>
        <dbReference type="ARBA" id="ARBA00023157"/>
    </source>
</evidence>
<dbReference type="Proteomes" id="UP000324897">
    <property type="component" value="Chromosome 7"/>
</dbReference>
<gene>
    <name evidence="5" type="ORF">EJB05_35126</name>
</gene>
<evidence type="ECO:0000313" key="6">
    <source>
        <dbReference type="Proteomes" id="UP000324897"/>
    </source>
</evidence>
<reference evidence="5 6" key="1">
    <citation type="journal article" date="2019" name="Sci. Rep.">
        <title>A high-quality genome of Eragrostis curvula grass provides insights into Poaceae evolution and supports new strategies to enhance forage quality.</title>
        <authorList>
            <person name="Carballo J."/>
            <person name="Santos B.A.C.M."/>
            <person name="Zappacosta D."/>
            <person name="Garbus I."/>
            <person name="Selva J.P."/>
            <person name="Gallo C.A."/>
            <person name="Diaz A."/>
            <person name="Albertini E."/>
            <person name="Caccamo M."/>
            <person name="Echenique V."/>
        </authorList>
    </citation>
    <scope>NUCLEOTIDE SEQUENCE [LARGE SCALE GENOMIC DNA]</scope>
    <source>
        <strain evidence="6">cv. Victoria</strain>
        <tissue evidence="5">Leaf</tissue>
    </source>
</reference>
<feature type="disulfide bond" evidence="3">
    <location>
        <begin position="36"/>
        <end position="251"/>
    </location>
</feature>
<dbReference type="SMART" id="SM00205">
    <property type="entry name" value="THN"/>
    <property type="match status" value="1"/>
</dbReference>
<keyword evidence="2 3" id="KW-1015">Disulfide bond</keyword>
<dbReference type="Gramene" id="TVU19003">
    <property type="protein sequence ID" value="TVU19003"/>
    <property type="gene ID" value="EJB05_35126"/>
</dbReference>
<dbReference type="Pfam" id="PF00314">
    <property type="entry name" value="Thaumatin"/>
    <property type="match status" value="1"/>
</dbReference>
<comment type="similarity">
    <text evidence="1">Belongs to the thaumatin family.</text>
</comment>
<feature type="signal peptide" evidence="4">
    <location>
        <begin position="1"/>
        <end position="26"/>
    </location>
</feature>
<organism evidence="5 6">
    <name type="scientific">Eragrostis curvula</name>
    <name type="common">weeping love grass</name>
    <dbReference type="NCBI Taxonomy" id="38414"/>
    <lineage>
        <taxon>Eukaryota</taxon>
        <taxon>Viridiplantae</taxon>
        <taxon>Streptophyta</taxon>
        <taxon>Embryophyta</taxon>
        <taxon>Tracheophyta</taxon>
        <taxon>Spermatophyta</taxon>
        <taxon>Magnoliopsida</taxon>
        <taxon>Liliopsida</taxon>
        <taxon>Poales</taxon>
        <taxon>Poaceae</taxon>
        <taxon>PACMAD clade</taxon>
        <taxon>Chloridoideae</taxon>
        <taxon>Eragrostideae</taxon>
        <taxon>Eragrostidinae</taxon>
        <taxon>Eragrostis</taxon>
    </lineage>
</organism>
<dbReference type="OrthoDB" id="430315at2759"/>
<feature type="chain" id="PRO_5023825291" description="Thaumatin-like protein" evidence="4">
    <location>
        <begin position="27"/>
        <end position="297"/>
    </location>
</feature>
<dbReference type="PRINTS" id="PR00347">
    <property type="entry name" value="THAUMATIN"/>
</dbReference>
<dbReference type="CDD" id="cd09218">
    <property type="entry name" value="TLP-PA"/>
    <property type="match status" value="1"/>
</dbReference>
<dbReference type="SUPFAM" id="SSF49870">
    <property type="entry name" value="Osmotin, thaumatin-like protein"/>
    <property type="match status" value="1"/>
</dbReference>
<keyword evidence="4" id="KW-0732">Signal</keyword>
<feature type="disulfide bond" evidence="3">
    <location>
        <begin position="157"/>
        <end position="241"/>
    </location>
</feature>
<feature type="disulfide bond" evidence="3">
    <location>
        <begin position="104"/>
        <end position="110"/>
    </location>
</feature>
<feature type="non-terminal residue" evidence="5">
    <location>
        <position position="1"/>
    </location>
</feature>
<dbReference type="EMBL" id="RWGY01000029">
    <property type="protein sequence ID" value="TVU19003.1"/>
    <property type="molecule type" value="Genomic_DNA"/>
</dbReference>
<evidence type="ECO:0000256" key="1">
    <source>
        <dbReference type="ARBA" id="ARBA00010607"/>
    </source>
</evidence>
<evidence type="ECO:0000256" key="3">
    <source>
        <dbReference type="PIRSR" id="PIRSR002703-1"/>
    </source>
</evidence>
<dbReference type="PANTHER" id="PTHR31048">
    <property type="entry name" value="OS03G0233200 PROTEIN"/>
    <property type="match status" value="1"/>
</dbReference>
<dbReference type="AlphaFoldDB" id="A0A5J9U5U4"/>
<proteinExistence type="inferred from homology"/>
<keyword evidence="6" id="KW-1185">Reference proteome</keyword>
<feature type="disulfide bond" evidence="3">
    <location>
        <begin position="191"/>
        <end position="200"/>
    </location>
</feature>
<evidence type="ECO:0008006" key="7">
    <source>
        <dbReference type="Google" id="ProtNLM"/>
    </source>
</evidence>
<dbReference type="FunFam" id="2.60.110.10:FF:000002">
    <property type="entry name" value="Thaumatin-like protein 1a"/>
    <property type="match status" value="1"/>
</dbReference>
<protein>
    <recommendedName>
        <fullName evidence="7">Thaumatin-like protein</fullName>
    </recommendedName>
</protein>
<comment type="caution">
    <text evidence="5">The sequence shown here is derived from an EMBL/GenBank/DDBJ whole genome shotgun (WGS) entry which is preliminary data.</text>
</comment>
<dbReference type="InterPro" id="IPR037176">
    <property type="entry name" value="Osmotin/thaumatin-like_sf"/>
</dbReference>
<feature type="disulfide bond" evidence="3">
    <location>
        <begin position="82"/>
        <end position="99"/>
    </location>
</feature>
<name>A0A5J9U5U4_9POAL</name>
<evidence type="ECO:0000313" key="5">
    <source>
        <dbReference type="EMBL" id="TVU19003.1"/>
    </source>
</evidence>
<dbReference type="InterPro" id="IPR001938">
    <property type="entry name" value="Thaumatin"/>
</dbReference>